<protein>
    <submittedName>
        <fullName evidence="8">Uncharacterized protein</fullName>
    </submittedName>
</protein>
<dbReference type="AlphaFoldDB" id="A0A0U3GPE9"/>
<feature type="transmembrane region" description="Helical" evidence="6">
    <location>
        <begin position="50"/>
        <end position="68"/>
    </location>
</feature>
<dbReference type="Proteomes" id="UP000065473">
    <property type="component" value="Chromosome"/>
</dbReference>
<proteinExistence type="predicted"/>
<dbReference type="PaxDb" id="1435377-SUSAZ_00900"/>
<evidence type="ECO:0000256" key="4">
    <source>
        <dbReference type="ARBA" id="ARBA00022989"/>
    </source>
</evidence>
<organism evidence="8 9">
    <name type="scientific">Sulfolobus acidocaldarius</name>
    <dbReference type="NCBI Taxonomy" id="2285"/>
    <lineage>
        <taxon>Archaea</taxon>
        <taxon>Thermoproteota</taxon>
        <taxon>Thermoprotei</taxon>
        <taxon>Sulfolobales</taxon>
        <taxon>Sulfolobaceae</taxon>
        <taxon>Sulfolobus</taxon>
    </lineage>
</organism>
<evidence type="ECO:0000256" key="3">
    <source>
        <dbReference type="ARBA" id="ARBA00022692"/>
    </source>
</evidence>
<gene>
    <name evidence="7" type="ORF">ATY89_05395</name>
    <name evidence="8" type="ORF">ATZ20_08415</name>
</gene>
<sequence length="316" mass="35647">MENALKSLIDNLVVERKLVIVAVLPIAVIIGYALIFKIDLIDVFLSMDPVFVVLFFLSYITQCLILAYRDSMISKVNFFTSFKARLFGNGISLIIPGAAGPDLARAILYTKKGISLDKAFSISLIESFFDVTVVSVMFLILFWLRFSPLLTIFVFVAFFNVAMWIAGFGYVYGTSHETLNRLEQKIFTFKYIKPLERAYLDSKWLIKDRLSNVKMASFYSALTVIGYILQSLPFYLIFSSYLKSIIINITYQVSLLVPIPSAAGAAELALTAIIPPSLVLVVRILELIAYSLGLIFVNDIKFSELREKVKEVWKVS</sequence>
<evidence type="ECO:0000256" key="1">
    <source>
        <dbReference type="ARBA" id="ARBA00004651"/>
    </source>
</evidence>
<reference evidence="9 10" key="1">
    <citation type="submission" date="2015-12" db="EMBL/GenBank/DDBJ databases">
        <title>A stable core within a dynamic pangenome in Sulfolobus acidocaldarius.</title>
        <authorList>
            <person name="Anderson R."/>
            <person name="Kouris A."/>
            <person name="Seward C."/>
            <person name="Campbell K."/>
            <person name="Whitaker R."/>
        </authorList>
    </citation>
    <scope>NUCLEOTIDE SEQUENCE [LARGE SCALE GENOMIC DNA]</scope>
    <source>
        <strain evidence="7 10">GG12-C01-09</strain>
        <strain evidence="8 9">NG05B_CO5_07</strain>
    </source>
</reference>
<accession>A0A0U3GPE9</accession>
<evidence type="ECO:0000256" key="2">
    <source>
        <dbReference type="ARBA" id="ARBA00022475"/>
    </source>
</evidence>
<comment type="subcellular location">
    <subcellularLocation>
        <location evidence="1">Cell membrane</location>
        <topology evidence="1">Multi-pass membrane protein</topology>
    </subcellularLocation>
</comment>
<dbReference type="Pfam" id="PF03706">
    <property type="entry name" value="LPG_synthase_TM"/>
    <property type="match status" value="1"/>
</dbReference>
<evidence type="ECO:0000313" key="7">
    <source>
        <dbReference type="EMBL" id="ALU29436.1"/>
    </source>
</evidence>
<feature type="transmembrane region" description="Helical" evidence="6">
    <location>
        <begin position="218"/>
        <end position="238"/>
    </location>
</feature>
<feature type="transmembrane region" description="Helical" evidence="6">
    <location>
        <begin position="119"/>
        <end position="142"/>
    </location>
</feature>
<dbReference type="EMBL" id="CP013694">
    <property type="protein sequence ID" value="ALU29436.1"/>
    <property type="molecule type" value="Genomic_DNA"/>
</dbReference>
<feature type="transmembrane region" description="Helical" evidence="6">
    <location>
        <begin position="80"/>
        <end position="99"/>
    </location>
</feature>
<keyword evidence="4 6" id="KW-1133">Transmembrane helix</keyword>
<name>A0A0U3GPE9_9CREN</name>
<feature type="transmembrane region" description="Helical" evidence="6">
    <location>
        <begin position="280"/>
        <end position="300"/>
    </location>
</feature>
<dbReference type="Proteomes" id="UP000060043">
    <property type="component" value="Chromosome"/>
</dbReference>
<evidence type="ECO:0000313" key="8">
    <source>
        <dbReference type="EMBL" id="ALU32165.1"/>
    </source>
</evidence>
<keyword evidence="5 6" id="KW-0472">Membrane</keyword>
<keyword evidence="2" id="KW-1003">Cell membrane</keyword>
<dbReference type="EMBL" id="CP013695">
    <property type="protein sequence ID" value="ALU32165.1"/>
    <property type="molecule type" value="Genomic_DNA"/>
</dbReference>
<feature type="transmembrane region" description="Helical" evidence="6">
    <location>
        <begin position="149"/>
        <end position="172"/>
    </location>
</feature>
<dbReference type="InterPro" id="IPR022791">
    <property type="entry name" value="L-PG_synthase/AglD"/>
</dbReference>
<feature type="transmembrane region" description="Helical" evidence="6">
    <location>
        <begin position="250"/>
        <end position="274"/>
    </location>
</feature>
<evidence type="ECO:0000256" key="6">
    <source>
        <dbReference type="SAM" id="Phobius"/>
    </source>
</evidence>
<dbReference type="OrthoDB" id="42823at2157"/>
<evidence type="ECO:0000313" key="9">
    <source>
        <dbReference type="Proteomes" id="UP000060043"/>
    </source>
</evidence>
<evidence type="ECO:0000256" key="5">
    <source>
        <dbReference type="ARBA" id="ARBA00023136"/>
    </source>
</evidence>
<dbReference type="GO" id="GO:0005886">
    <property type="term" value="C:plasma membrane"/>
    <property type="evidence" value="ECO:0007669"/>
    <property type="project" value="UniProtKB-SubCell"/>
</dbReference>
<keyword evidence="3 6" id="KW-0812">Transmembrane</keyword>
<dbReference type="STRING" id="1435377.SUSAZ_00900"/>
<evidence type="ECO:0000313" key="10">
    <source>
        <dbReference type="Proteomes" id="UP000065473"/>
    </source>
</evidence>
<feature type="transmembrane region" description="Helical" evidence="6">
    <location>
        <begin position="18"/>
        <end position="38"/>
    </location>
</feature>